<reference evidence="2 3" key="1">
    <citation type="submission" date="2015-01" db="EMBL/GenBank/DDBJ databases">
        <title>Evolution of Trichinella species and genotypes.</title>
        <authorList>
            <person name="Korhonen P.K."/>
            <person name="Edoardo P."/>
            <person name="Giuseppe L.R."/>
            <person name="Gasser R.B."/>
        </authorList>
    </citation>
    <scope>NUCLEOTIDE SEQUENCE [LARGE SCALE GENOMIC DNA]</scope>
    <source>
        <strain evidence="2">ISS1029</strain>
    </source>
</reference>
<accession>A0A0V1HKB0</accession>
<gene>
    <name evidence="2" type="ORF">T11_6019</name>
</gene>
<dbReference type="Proteomes" id="UP000055024">
    <property type="component" value="Unassembled WGS sequence"/>
</dbReference>
<protein>
    <submittedName>
        <fullName evidence="2">Uncharacterized protein</fullName>
    </submittedName>
</protein>
<evidence type="ECO:0000256" key="1">
    <source>
        <dbReference type="SAM" id="Phobius"/>
    </source>
</evidence>
<dbReference type="EMBL" id="JYDP01000057">
    <property type="protein sequence ID" value="KRZ10660.1"/>
    <property type="molecule type" value="Genomic_DNA"/>
</dbReference>
<evidence type="ECO:0000313" key="2">
    <source>
        <dbReference type="EMBL" id="KRZ10660.1"/>
    </source>
</evidence>
<comment type="caution">
    <text evidence="2">The sequence shown here is derived from an EMBL/GenBank/DDBJ whole genome shotgun (WGS) entry which is preliminary data.</text>
</comment>
<proteinExistence type="predicted"/>
<feature type="transmembrane region" description="Helical" evidence="1">
    <location>
        <begin position="20"/>
        <end position="40"/>
    </location>
</feature>
<keyword evidence="3" id="KW-1185">Reference proteome</keyword>
<organism evidence="2 3">
    <name type="scientific">Trichinella zimbabwensis</name>
    <dbReference type="NCBI Taxonomy" id="268475"/>
    <lineage>
        <taxon>Eukaryota</taxon>
        <taxon>Metazoa</taxon>
        <taxon>Ecdysozoa</taxon>
        <taxon>Nematoda</taxon>
        <taxon>Enoplea</taxon>
        <taxon>Dorylaimia</taxon>
        <taxon>Trichinellida</taxon>
        <taxon>Trichinellidae</taxon>
        <taxon>Trichinella</taxon>
    </lineage>
</organism>
<evidence type="ECO:0000313" key="3">
    <source>
        <dbReference type="Proteomes" id="UP000055024"/>
    </source>
</evidence>
<keyword evidence="1" id="KW-0472">Membrane</keyword>
<name>A0A0V1HKB0_9BILA</name>
<dbReference type="AlphaFoldDB" id="A0A0V1HKB0"/>
<sequence>MYEILYYGRNVIWEHSESWGIGVFTCNFLAVTCSMGVLLVELSQRLPSSDEILVRTPKSKAFRYKIHSNFHRLLSKPTIAYY</sequence>
<keyword evidence="1" id="KW-0812">Transmembrane</keyword>
<keyword evidence="1" id="KW-1133">Transmembrane helix</keyword>